<dbReference type="PATRIC" id="fig|1008153.3.peg.4016"/>
<organism evidence="1 2">
    <name type="scientific">Halalkalicoccus paucihalophilus</name>
    <dbReference type="NCBI Taxonomy" id="1008153"/>
    <lineage>
        <taxon>Archaea</taxon>
        <taxon>Methanobacteriati</taxon>
        <taxon>Methanobacteriota</taxon>
        <taxon>Stenosarchaea group</taxon>
        <taxon>Halobacteria</taxon>
        <taxon>Halobacteriales</taxon>
        <taxon>Halococcaceae</taxon>
        <taxon>Halalkalicoccus</taxon>
    </lineage>
</organism>
<dbReference type="Proteomes" id="UP000075321">
    <property type="component" value="Unassembled WGS sequence"/>
</dbReference>
<keyword evidence="2" id="KW-1185">Reference proteome</keyword>
<name>A0A151A912_9EURY</name>
<sequence length="43" mass="4446">MSAAIPSGVSTMSGASVISVVSSRVWNFPYVIPDTLQSSSVVM</sequence>
<comment type="caution">
    <text evidence="1">The sequence shown here is derived from an EMBL/GenBank/DDBJ whole genome shotgun (WGS) entry which is preliminary data.</text>
</comment>
<proteinExistence type="predicted"/>
<reference evidence="1 2" key="1">
    <citation type="submission" date="2016-02" db="EMBL/GenBank/DDBJ databases">
        <title>Genome sequence of Halalkalicoccus paucihalophilus DSM 24557.</title>
        <authorList>
            <person name="Poehlein A."/>
            <person name="Daniel R."/>
        </authorList>
    </citation>
    <scope>NUCLEOTIDE SEQUENCE [LARGE SCALE GENOMIC DNA]</scope>
    <source>
        <strain evidence="1 2">DSM 24557</strain>
    </source>
</reference>
<accession>A0A151A912</accession>
<dbReference type="EMBL" id="LTAZ01000016">
    <property type="protein sequence ID" value="KYH24125.1"/>
    <property type="molecule type" value="Genomic_DNA"/>
</dbReference>
<dbReference type="AlphaFoldDB" id="A0A151A912"/>
<protein>
    <submittedName>
        <fullName evidence="1">Uncharacterized protein</fullName>
    </submittedName>
</protein>
<evidence type="ECO:0000313" key="2">
    <source>
        <dbReference type="Proteomes" id="UP000075321"/>
    </source>
</evidence>
<gene>
    <name evidence="1" type="ORF">HAPAU_37680</name>
</gene>
<evidence type="ECO:0000313" key="1">
    <source>
        <dbReference type="EMBL" id="KYH24125.1"/>
    </source>
</evidence>